<dbReference type="PANTHER" id="PTHR21255:SF4">
    <property type="entry name" value="DYNEIN LIGHT CHAIN TCTEX-TYPE"/>
    <property type="match status" value="1"/>
</dbReference>
<dbReference type="PANTHER" id="PTHR21255">
    <property type="entry name" value="T-COMPLEX-ASSOCIATED-TESTIS-EXPRESSED 1/ DYNEIN LIGHT CHAIN"/>
    <property type="match status" value="1"/>
</dbReference>
<sequence length="152" mass="16962">MYSVLCTPVYACVCVCFFRSPPHLLFPLPLSLFTQKSETKGSMSEDRITLADDAEGICKDAASRYFMAETRYNHAKIPVLVSSTADLVVQRLTQESKLPRKYVVHVAIFQKTGAGYNAVSSCSWNPLSDSCYVYKSENKAMYCIITVYGLSL</sequence>
<evidence type="ECO:0000313" key="2">
    <source>
        <dbReference type="Proteomes" id="UP000015354"/>
    </source>
</evidence>
<keyword evidence="2" id="KW-1185">Reference proteome</keyword>
<dbReference type="EMBL" id="ATMH01000777">
    <property type="protein sequence ID" value="EPY36056.1"/>
    <property type="molecule type" value="Genomic_DNA"/>
</dbReference>
<dbReference type="InterPro" id="IPR005334">
    <property type="entry name" value="Tctex-1-like"/>
</dbReference>
<protein>
    <submittedName>
        <fullName evidence="1">Dynein light chain Tctex-type 1</fullName>
    </submittedName>
</protein>
<proteinExistence type="predicted"/>
<evidence type="ECO:0000313" key="1">
    <source>
        <dbReference type="EMBL" id="EPY36056.1"/>
    </source>
</evidence>
<dbReference type="Gene3D" id="3.30.1140.40">
    <property type="entry name" value="Tctex-1"/>
    <property type="match status" value="1"/>
</dbReference>
<dbReference type="InterPro" id="IPR038586">
    <property type="entry name" value="Tctex-1-like_sf"/>
</dbReference>
<reference evidence="1 2" key="1">
    <citation type="journal article" date="2013" name="PLoS ONE">
        <title>Predicting the Proteins of Angomonas deanei, Strigomonas culicis and Their Respective Endosymbionts Reveals New Aspects of the Trypanosomatidae Family.</title>
        <authorList>
            <person name="Motta M.C."/>
            <person name="Martins A.C."/>
            <person name="de Souza S.S."/>
            <person name="Catta-Preta C.M."/>
            <person name="Silva R."/>
            <person name="Klein C.C."/>
            <person name="de Almeida L.G."/>
            <person name="de Lima Cunha O."/>
            <person name="Ciapina L.P."/>
            <person name="Brocchi M."/>
            <person name="Colabardini A.C."/>
            <person name="de Araujo Lima B."/>
            <person name="Machado C.R."/>
            <person name="de Almeida Soares C.M."/>
            <person name="Probst C.M."/>
            <person name="de Menezes C.B."/>
            <person name="Thompson C.E."/>
            <person name="Bartholomeu D.C."/>
            <person name="Gradia D.F."/>
            <person name="Pavoni D.P."/>
            <person name="Grisard E.C."/>
            <person name="Fantinatti-Garboggini F."/>
            <person name="Marchini F.K."/>
            <person name="Rodrigues-Luiz G.F."/>
            <person name="Wagner G."/>
            <person name="Goldman G.H."/>
            <person name="Fietto J.L."/>
            <person name="Elias M.C."/>
            <person name="Goldman M.H."/>
            <person name="Sagot M.F."/>
            <person name="Pereira M."/>
            <person name="Stoco P.H."/>
            <person name="de Mendonca-Neto R.P."/>
            <person name="Teixeira S.M."/>
            <person name="Maciel T.E."/>
            <person name="de Oliveira Mendes T.A."/>
            <person name="Urmenyi T.P."/>
            <person name="de Souza W."/>
            <person name="Schenkman S."/>
            <person name="de Vasconcelos A.T."/>
        </authorList>
    </citation>
    <scope>NUCLEOTIDE SEQUENCE [LARGE SCALE GENOMIC DNA]</scope>
</reference>
<dbReference type="Pfam" id="PF03645">
    <property type="entry name" value="Tctex-1"/>
    <property type="match status" value="1"/>
</dbReference>
<accession>S9W9V1</accession>
<dbReference type="GO" id="GO:0045505">
    <property type="term" value="F:dynein intermediate chain binding"/>
    <property type="evidence" value="ECO:0007669"/>
    <property type="project" value="TreeGrafter"/>
</dbReference>
<dbReference type="GO" id="GO:0005868">
    <property type="term" value="C:cytoplasmic dynein complex"/>
    <property type="evidence" value="ECO:0007669"/>
    <property type="project" value="TreeGrafter"/>
</dbReference>
<name>S9W9V1_9TRYP</name>
<comment type="caution">
    <text evidence="1">The sequence shown here is derived from an EMBL/GenBank/DDBJ whole genome shotgun (WGS) entry which is preliminary data.</text>
</comment>
<dbReference type="AlphaFoldDB" id="S9W9V1"/>
<dbReference type="GO" id="GO:0005737">
    <property type="term" value="C:cytoplasm"/>
    <property type="evidence" value="ECO:0007669"/>
    <property type="project" value="TreeGrafter"/>
</dbReference>
<dbReference type="Proteomes" id="UP000015354">
    <property type="component" value="Unassembled WGS sequence"/>
</dbReference>
<gene>
    <name evidence="1" type="ORF">STCU_00777</name>
</gene>
<dbReference type="OrthoDB" id="10059120at2759"/>
<dbReference type="CDD" id="cd21455">
    <property type="entry name" value="DLC-like_DYNLT1_DYNLT3"/>
    <property type="match status" value="1"/>
</dbReference>
<dbReference type="GO" id="GO:0007018">
    <property type="term" value="P:microtubule-based movement"/>
    <property type="evidence" value="ECO:0007669"/>
    <property type="project" value="TreeGrafter"/>
</dbReference>
<organism evidence="1 2">
    <name type="scientific">Strigomonas culicis</name>
    <dbReference type="NCBI Taxonomy" id="28005"/>
    <lineage>
        <taxon>Eukaryota</taxon>
        <taxon>Discoba</taxon>
        <taxon>Euglenozoa</taxon>
        <taxon>Kinetoplastea</taxon>
        <taxon>Metakinetoplastina</taxon>
        <taxon>Trypanosomatida</taxon>
        <taxon>Trypanosomatidae</taxon>
        <taxon>Strigomonadinae</taxon>
        <taxon>Strigomonas</taxon>
    </lineage>
</organism>